<dbReference type="AlphaFoldDB" id="A0AAV9AS68"/>
<reference evidence="1" key="2">
    <citation type="submission" date="2023-06" db="EMBL/GenBank/DDBJ databases">
        <authorList>
            <person name="Ma L."/>
            <person name="Liu K.-W."/>
            <person name="Li Z."/>
            <person name="Hsiao Y.-Y."/>
            <person name="Qi Y."/>
            <person name="Fu T."/>
            <person name="Tang G."/>
            <person name="Zhang D."/>
            <person name="Sun W.-H."/>
            <person name="Liu D.-K."/>
            <person name="Li Y."/>
            <person name="Chen G.-Z."/>
            <person name="Liu X.-D."/>
            <person name="Liao X.-Y."/>
            <person name="Jiang Y.-T."/>
            <person name="Yu X."/>
            <person name="Hao Y."/>
            <person name="Huang J."/>
            <person name="Zhao X.-W."/>
            <person name="Ke S."/>
            <person name="Chen Y.-Y."/>
            <person name="Wu W.-L."/>
            <person name="Hsu J.-L."/>
            <person name="Lin Y.-F."/>
            <person name="Huang M.-D."/>
            <person name="Li C.-Y."/>
            <person name="Huang L."/>
            <person name="Wang Z.-W."/>
            <person name="Zhao X."/>
            <person name="Zhong W.-Y."/>
            <person name="Peng D.-H."/>
            <person name="Ahmad S."/>
            <person name="Lan S."/>
            <person name="Zhang J.-S."/>
            <person name="Tsai W.-C."/>
            <person name="Van De Peer Y."/>
            <person name="Liu Z.-J."/>
        </authorList>
    </citation>
    <scope>NUCLEOTIDE SEQUENCE</scope>
    <source>
        <strain evidence="1">SCP</strain>
        <tissue evidence="1">Leaves</tissue>
    </source>
</reference>
<organism evidence="1 2">
    <name type="scientific">Acorus gramineus</name>
    <name type="common">Dwarf sweet flag</name>
    <dbReference type="NCBI Taxonomy" id="55184"/>
    <lineage>
        <taxon>Eukaryota</taxon>
        <taxon>Viridiplantae</taxon>
        <taxon>Streptophyta</taxon>
        <taxon>Embryophyta</taxon>
        <taxon>Tracheophyta</taxon>
        <taxon>Spermatophyta</taxon>
        <taxon>Magnoliopsida</taxon>
        <taxon>Liliopsida</taxon>
        <taxon>Acoraceae</taxon>
        <taxon>Acorus</taxon>
    </lineage>
</organism>
<dbReference type="Proteomes" id="UP001179952">
    <property type="component" value="Unassembled WGS sequence"/>
</dbReference>
<protein>
    <submittedName>
        <fullName evidence="1">Uncharacterized protein</fullName>
    </submittedName>
</protein>
<accession>A0AAV9AS68</accession>
<dbReference type="EMBL" id="JAUJYN010000007">
    <property type="protein sequence ID" value="KAK1266930.1"/>
    <property type="molecule type" value="Genomic_DNA"/>
</dbReference>
<proteinExistence type="predicted"/>
<name>A0AAV9AS68_ACOGR</name>
<evidence type="ECO:0000313" key="2">
    <source>
        <dbReference type="Proteomes" id="UP001179952"/>
    </source>
</evidence>
<evidence type="ECO:0000313" key="1">
    <source>
        <dbReference type="EMBL" id="KAK1266930.1"/>
    </source>
</evidence>
<keyword evidence="2" id="KW-1185">Reference proteome</keyword>
<comment type="caution">
    <text evidence="1">The sequence shown here is derived from an EMBL/GenBank/DDBJ whole genome shotgun (WGS) entry which is preliminary data.</text>
</comment>
<gene>
    <name evidence="1" type="ORF">QJS04_geneDACA014526</name>
</gene>
<reference evidence="1" key="1">
    <citation type="journal article" date="2023" name="Nat. Commun.">
        <title>Diploid and tetraploid genomes of Acorus and the evolution of monocots.</title>
        <authorList>
            <person name="Ma L."/>
            <person name="Liu K.W."/>
            <person name="Li Z."/>
            <person name="Hsiao Y.Y."/>
            <person name="Qi Y."/>
            <person name="Fu T."/>
            <person name="Tang G.D."/>
            <person name="Zhang D."/>
            <person name="Sun W.H."/>
            <person name="Liu D.K."/>
            <person name="Li Y."/>
            <person name="Chen G.Z."/>
            <person name="Liu X.D."/>
            <person name="Liao X.Y."/>
            <person name="Jiang Y.T."/>
            <person name="Yu X."/>
            <person name="Hao Y."/>
            <person name="Huang J."/>
            <person name="Zhao X.W."/>
            <person name="Ke S."/>
            <person name="Chen Y.Y."/>
            <person name="Wu W.L."/>
            <person name="Hsu J.L."/>
            <person name="Lin Y.F."/>
            <person name="Huang M.D."/>
            <person name="Li C.Y."/>
            <person name="Huang L."/>
            <person name="Wang Z.W."/>
            <person name="Zhao X."/>
            <person name="Zhong W.Y."/>
            <person name="Peng D.H."/>
            <person name="Ahmad S."/>
            <person name="Lan S."/>
            <person name="Zhang J.S."/>
            <person name="Tsai W.C."/>
            <person name="Van de Peer Y."/>
            <person name="Liu Z.J."/>
        </authorList>
    </citation>
    <scope>NUCLEOTIDE SEQUENCE</scope>
    <source>
        <strain evidence="1">SCP</strain>
    </source>
</reference>
<sequence length="78" mass="8526">MRSSRQTGSTTFASITHNPFVSLESTKIRFAPSPASPHVDMYTTEILTDPPNGVINTLPNCSLHLKQVQKKLGKSVQS</sequence>